<dbReference type="STRING" id="645517.A6F65_00609"/>
<keyword evidence="12" id="KW-1185">Reference proteome</keyword>
<evidence type="ECO:0000256" key="6">
    <source>
        <dbReference type="ARBA" id="ARBA00022833"/>
    </source>
</evidence>
<dbReference type="Pfam" id="PF05649">
    <property type="entry name" value="Peptidase_M13_N"/>
    <property type="match status" value="1"/>
</dbReference>
<evidence type="ECO:0000256" key="3">
    <source>
        <dbReference type="ARBA" id="ARBA00022670"/>
    </source>
</evidence>
<dbReference type="PROSITE" id="PS51885">
    <property type="entry name" value="NEPRILYSIN"/>
    <property type="match status" value="1"/>
</dbReference>
<dbReference type="InterPro" id="IPR024079">
    <property type="entry name" value="MetalloPept_cat_dom_sf"/>
</dbReference>
<organism evidence="11 12">
    <name type="scientific">Paraurantiacibacter namhicola</name>
    <dbReference type="NCBI Taxonomy" id="645517"/>
    <lineage>
        <taxon>Bacteria</taxon>
        <taxon>Pseudomonadati</taxon>
        <taxon>Pseudomonadota</taxon>
        <taxon>Alphaproteobacteria</taxon>
        <taxon>Sphingomonadales</taxon>
        <taxon>Erythrobacteraceae</taxon>
        <taxon>Paraurantiacibacter</taxon>
    </lineage>
</organism>
<sequence>MIKKLLIAGASAAALSLAIPAIAQEETAAPQMSFGTWGFDPSLVDQSVDPGDDFFAYANGRWIAQNPIPDEYTRYGAFNLLREKSTSDVKTLIDDLVAMTPAAGTPERRIVDAYTSFYDTDTIDALGLAPAMPYVYQIWGAKTHEELIALFPEAGLPSLISAGVTVDSKDPNSYAVSVGFSGMGLPDRDYYLVDNERNLAIRAAYKDYLTFLLGEAGFPEPAKVANAVYNFETKVARLEWDRTVLRNRDLTYNKVSRDEMLALAPGFPTEMLIDKAGFGGVDYFLVSQMPPTAEERAKLGMSDAEMAAKIGGGLPAMMELIGETPLGVLQAYMTASFLNAHSSVLPTRFDSASFDFYGKMLSGAQEQRPRWKRAVSATEGQLGEQLGALYVDRYFPPEAKAQMDELVANLRLAMRESLEQNEWMTPETKEQAYAKLDSFTPKIGYPDKFETYDGLVIKPGDALGNRVRSIAWSVADNKAKLGKPVDRSEWFMLPQTVNAYYNPVFNEIVFPAAILQAPFFDPNADPAINYGGIGAVIGHEIGHGFDDQGAKYDATGALNNWWAEPDLAQFTKLGDELVAQYDGYCPYDEGETCVNGRFTLGENIGDVGGLSMAYRAYRMSLGGEEAPVLDGFTGDQRFFLGWAQVWRSMQREETGRQRLMTDPHSPEEYRTNGAVRNMDAWHKAFGVTPGDALYLDPKDRIVIW</sequence>
<protein>
    <submittedName>
        <fullName evidence="11">Neutral endopeptidase</fullName>
        <ecNumber evidence="11">3.4.24.-</ecNumber>
    </submittedName>
</protein>
<dbReference type="KEGG" id="anh:A6F65_00609"/>
<accession>A0A1C7D6H5</accession>
<evidence type="ECO:0000256" key="2">
    <source>
        <dbReference type="ARBA" id="ARBA00007357"/>
    </source>
</evidence>
<evidence type="ECO:0000259" key="9">
    <source>
        <dbReference type="Pfam" id="PF01431"/>
    </source>
</evidence>
<evidence type="ECO:0000259" key="10">
    <source>
        <dbReference type="Pfam" id="PF05649"/>
    </source>
</evidence>
<evidence type="ECO:0000313" key="12">
    <source>
        <dbReference type="Proteomes" id="UP000092698"/>
    </source>
</evidence>
<reference evidence="11 12" key="1">
    <citation type="submission" date="2016-07" db="EMBL/GenBank/DDBJ databases">
        <title>Complete genome sequence of Altererythrobacter namhicola JCM 16345T, containing esterase-encoding genes.</title>
        <authorList>
            <person name="Cheng H."/>
            <person name="Wu Y.-H."/>
            <person name="Jian S.-L."/>
            <person name="Huo Y.-Y."/>
            <person name="Wang C.-S."/>
            <person name="Xu X.-W."/>
        </authorList>
    </citation>
    <scope>NUCLEOTIDE SEQUENCE [LARGE SCALE GENOMIC DNA]</scope>
    <source>
        <strain evidence="11 12">JCM 16345</strain>
    </source>
</reference>
<evidence type="ECO:0000313" key="11">
    <source>
        <dbReference type="EMBL" id="ANU06931.1"/>
    </source>
</evidence>
<keyword evidence="3" id="KW-0645">Protease</keyword>
<keyword evidence="8" id="KW-0732">Signal</keyword>
<dbReference type="PANTHER" id="PTHR11733:SF167">
    <property type="entry name" value="FI17812P1-RELATED"/>
    <property type="match status" value="1"/>
</dbReference>
<dbReference type="EC" id="3.4.24.-" evidence="11"/>
<dbReference type="Proteomes" id="UP000092698">
    <property type="component" value="Chromosome"/>
</dbReference>
<feature type="domain" description="Peptidase M13 C-terminal" evidence="9">
    <location>
        <begin position="498"/>
        <end position="701"/>
    </location>
</feature>
<keyword evidence="4" id="KW-0479">Metal-binding</keyword>
<feature type="domain" description="Peptidase M13 N-terminal" evidence="10">
    <location>
        <begin position="50"/>
        <end position="446"/>
    </location>
</feature>
<dbReference type="RefSeq" id="WP_067785852.1">
    <property type="nucleotide sequence ID" value="NZ_CP016545.1"/>
</dbReference>
<comment type="cofactor">
    <cofactor evidence="1">
        <name>Zn(2+)</name>
        <dbReference type="ChEBI" id="CHEBI:29105"/>
    </cofactor>
</comment>
<dbReference type="PRINTS" id="PR00786">
    <property type="entry name" value="NEPRILYSIN"/>
</dbReference>
<dbReference type="SUPFAM" id="SSF55486">
    <property type="entry name" value="Metalloproteases ('zincins'), catalytic domain"/>
    <property type="match status" value="1"/>
</dbReference>
<dbReference type="Gene3D" id="3.40.390.10">
    <property type="entry name" value="Collagenase (Catalytic Domain)"/>
    <property type="match status" value="1"/>
</dbReference>
<dbReference type="AlphaFoldDB" id="A0A1C7D6H5"/>
<evidence type="ECO:0000256" key="8">
    <source>
        <dbReference type="SAM" id="SignalP"/>
    </source>
</evidence>
<dbReference type="EMBL" id="CP016545">
    <property type="protein sequence ID" value="ANU06931.1"/>
    <property type="molecule type" value="Genomic_DNA"/>
</dbReference>
<dbReference type="InterPro" id="IPR018497">
    <property type="entry name" value="Peptidase_M13_C"/>
</dbReference>
<evidence type="ECO:0000256" key="4">
    <source>
        <dbReference type="ARBA" id="ARBA00022723"/>
    </source>
</evidence>
<dbReference type="GO" id="GO:0004222">
    <property type="term" value="F:metalloendopeptidase activity"/>
    <property type="evidence" value="ECO:0007669"/>
    <property type="project" value="InterPro"/>
</dbReference>
<keyword evidence="7" id="KW-0482">Metalloprotease</keyword>
<dbReference type="GO" id="GO:0046872">
    <property type="term" value="F:metal ion binding"/>
    <property type="evidence" value="ECO:0007669"/>
    <property type="project" value="UniProtKB-KW"/>
</dbReference>
<dbReference type="InterPro" id="IPR008753">
    <property type="entry name" value="Peptidase_M13_N"/>
</dbReference>
<evidence type="ECO:0000256" key="1">
    <source>
        <dbReference type="ARBA" id="ARBA00001947"/>
    </source>
</evidence>
<dbReference type="InterPro" id="IPR000718">
    <property type="entry name" value="Peptidase_M13"/>
</dbReference>
<feature type="signal peptide" evidence="8">
    <location>
        <begin position="1"/>
        <end position="23"/>
    </location>
</feature>
<gene>
    <name evidence="11" type="primary">pepO</name>
    <name evidence="11" type="ORF">A6F65_00609</name>
</gene>
<keyword evidence="5 11" id="KW-0378">Hydrolase</keyword>
<evidence type="ECO:0000256" key="7">
    <source>
        <dbReference type="ARBA" id="ARBA00023049"/>
    </source>
</evidence>
<dbReference type="CDD" id="cd08662">
    <property type="entry name" value="M13"/>
    <property type="match status" value="1"/>
</dbReference>
<dbReference type="Pfam" id="PF01431">
    <property type="entry name" value="Peptidase_M13"/>
    <property type="match status" value="1"/>
</dbReference>
<comment type="similarity">
    <text evidence="2">Belongs to the peptidase M13 family.</text>
</comment>
<dbReference type="GO" id="GO:0005886">
    <property type="term" value="C:plasma membrane"/>
    <property type="evidence" value="ECO:0007669"/>
    <property type="project" value="TreeGrafter"/>
</dbReference>
<dbReference type="Gene3D" id="1.10.1380.10">
    <property type="entry name" value="Neutral endopeptidase , domain2"/>
    <property type="match status" value="1"/>
</dbReference>
<dbReference type="OrthoDB" id="9775677at2"/>
<proteinExistence type="inferred from homology"/>
<dbReference type="PANTHER" id="PTHR11733">
    <property type="entry name" value="ZINC METALLOPROTEASE FAMILY M13 NEPRILYSIN-RELATED"/>
    <property type="match status" value="1"/>
</dbReference>
<dbReference type="PATRIC" id="fig|645517.4.peg.611"/>
<name>A0A1C7D6H5_9SPHN</name>
<evidence type="ECO:0000256" key="5">
    <source>
        <dbReference type="ARBA" id="ARBA00022801"/>
    </source>
</evidence>
<dbReference type="GO" id="GO:0016485">
    <property type="term" value="P:protein processing"/>
    <property type="evidence" value="ECO:0007669"/>
    <property type="project" value="TreeGrafter"/>
</dbReference>
<keyword evidence="6" id="KW-0862">Zinc</keyword>
<feature type="chain" id="PRO_5008884339" evidence="8">
    <location>
        <begin position="24"/>
        <end position="704"/>
    </location>
</feature>
<dbReference type="InterPro" id="IPR042089">
    <property type="entry name" value="Peptidase_M13_dom_2"/>
</dbReference>